<dbReference type="Proteomes" id="UP001152797">
    <property type="component" value="Unassembled WGS sequence"/>
</dbReference>
<protein>
    <submittedName>
        <fullName evidence="3">Uncharacterized protein</fullName>
    </submittedName>
</protein>
<evidence type="ECO:0000313" key="5">
    <source>
        <dbReference type="Proteomes" id="UP001152797"/>
    </source>
</evidence>
<organism evidence="3">
    <name type="scientific">Cladocopium goreaui</name>
    <dbReference type="NCBI Taxonomy" id="2562237"/>
    <lineage>
        <taxon>Eukaryota</taxon>
        <taxon>Sar</taxon>
        <taxon>Alveolata</taxon>
        <taxon>Dinophyceae</taxon>
        <taxon>Suessiales</taxon>
        <taxon>Symbiodiniaceae</taxon>
        <taxon>Cladocopium</taxon>
    </lineage>
</organism>
<evidence type="ECO:0000256" key="1">
    <source>
        <dbReference type="SAM" id="Coils"/>
    </source>
</evidence>
<feature type="compositionally biased region" description="Polar residues" evidence="2">
    <location>
        <begin position="611"/>
        <end position="623"/>
    </location>
</feature>
<feature type="coiled-coil region" evidence="1">
    <location>
        <begin position="76"/>
        <end position="103"/>
    </location>
</feature>
<reference evidence="3" key="1">
    <citation type="submission" date="2022-10" db="EMBL/GenBank/DDBJ databases">
        <authorList>
            <person name="Chen Y."/>
            <person name="Dougan E. K."/>
            <person name="Chan C."/>
            <person name="Rhodes N."/>
            <person name="Thang M."/>
        </authorList>
    </citation>
    <scope>NUCLEOTIDE SEQUENCE</scope>
</reference>
<proteinExistence type="predicted"/>
<feature type="coiled-coil region" evidence="1">
    <location>
        <begin position="210"/>
        <end position="251"/>
    </location>
</feature>
<sequence length="688" mass="77402">MSPAIQRQRHPIGTVRHGAGGQLDELLDDMEENSEYVHLVTHHQRRYRISPEDMVAFMEKLCGICMPILMAAGGSSEMATSKLQRLQRELKKTKEDLKAKLVQCNLSALKQLDLVKGGTGKWDDKVTFYEPMKYLNEDEKDMVFMVVKDKLRQILDGTAPDSFMGKLRESLGMADPAKLLKKQGSRSASAKEEEEEDFANQAVEIARNAAKKSQEVAALAQRETEELKKRLVQLQQQLDDRGTELTEAQQLLAQGERYRQQLLLAMDRLKEQQLEPEEASFVMSELSKSTEGFQVLFEDMPEDCTFLEVAQWHEATLGPSATPLALELHHDPRRRRSSVVCKYAKEAQAEAAVRQLQNSASKSGKWSKVRARLLPSQTSDSTVTPQAMNRSRTGESWRSKSNVTRSWSQDLRKKDPPDAEDDATEPLVTRKGADFPKSHGDSQSRLSRSKSAVKLEETQAEIGKKAQKIEELTEENKKLKVCLEELQAKLRQLMGKSKERGIGDEISEIANDLGLKRVLSCPSRFDILYQDAFKRIERLEELRAKIREERHWMQGPPAPAEPSVLSLVERSPLVILQQLVTTGPAGWSLSSGHSPKRAQRPRPSPLEHETPSLSPKTSKSMSKLPQLPRLEGPATGALVSGLKESASTPCLRAMQTPIHPVHPIHPMGWEADRRVGVHWKQADRRVLV</sequence>
<feature type="coiled-coil region" evidence="1">
    <location>
        <begin position="455"/>
        <end position="496"/>
    </location>
</feature>
<name>A0A9P1CZW8_9DINO</name>
<dbReference type="EMBL" id="CAMXCT030002862">
    <property type="protein sequence ID" value="CAL4788245.1"/>
    <property type="molecule type" value="Genomic_DNA"/>
</dbReference>
<feature type="compositionally biased region" description="Basic and acidic residues" evidence="2">
    <location>
        <begin position="431"/>
        <end position="442"/>
    </location>
</feature>
<evidence type="ECO:0000313" key="4">
    <source>
        <dbReference type="EMBL" id="CAL1154308.1"/>
    </source>
</evidence>
<feature type="compositionally biased region" description="Polar residues" evidence="2">
    <location>
        <begin position="375"/>
        <end position="391"/>
    </location>
</feature>
<dbReference type="EMBL" id="CAMXCT010002862">
    <property type="protein sequence ID" value="CAI4000933.1"/>
    <property type="molecule type" value="Genomic_DNA"/>
</dbReference>
<dbReference type="EMBL" id="CAMXCT020002862">
    <property type="protein sequence ID" value="CAL1154308.1"/>
    <property type="molecule type" value="Genomic_DNA"/>
</dbReference>
<keyword evidence="1" id="KW-0175">Coiled coil</keyword>
<evidence type="ECO:0000256" key="2">
    <source>
        <dbReference type="SAM" id="MobiDB-lite"/>
    </source>
</evidence>
<feature type="region of interest" description="Disordered" evidence="2">
    <location>
        <begin position="355"/>
        <end position="453"/>
    </location>
</feature>
<dbReference type="AlphaFoldDB" id="A0A9P1CZW8"/>
<feature type="compositionally biased region" description="Polar residues" evidence="2">
    <location>
        <begin position="399"/>
        <end position="409"/>
    </location>
</feature>
<dbReference type="OrthoDB" id="441219at2759"/>
<accession>A0A9P1CZW8</accession>
<reference evidence="4" key="2">
    <citation type="submission" date="2024-04" db="EMBL/GenBank/DDBJ databases">
        <authorList>
            <person name="Chen Y."/>
            <person name="Shah S."/>
            <person name="Dougan E. K."/>
            <person name="Thang M."/>
            <person name="Chan C."/>
        </authorList>
    </citation>
    <scope>NUCLEOTIDE SEQUENCE [LARGE SCALE GENOMIC DNA]</scope>
</reference>
<keyword evidence="5" id="KW-1185">Reference proteome</keyword>
<evidence type="ECO:0000313" key="3">
    <source>
        <dbReference type="EMBL" id="CAI4000933.1"/>
    </source>
</evidence>
<gene>
    <name evidence="3" type="ORF">C1SCF055_LOCUS27018</name>
</gene>
<feature type="region of interest" description="Disordered" evidence="2">
    <location>
        <begin position="586"/>
        <end position="634"/>
    </location>
</feature>
<comment type="caution">
    <text evidence="3">The sequence shown here is derived from an EMBL/GenBank/DDBJ whole genome shotgun (WGS) entry which is preliminary data.</text>
</comment>
<feature type="compositionally biased region" description="Polar residues" evidence="2">
    <location>
        <begin position="355"/>
        <end position="364"/>
    </location>
</feature>